<name>A0ABP5J2N5_9ACTN</name>
<dbReference type="RefSeq" id="WP_344287751.1">
    <property type="nucleotide sequence ID" value="NZ_BAAAPF010000008.1"/>
</dbReference>
<keyword evidence="3" id="KW-1185">Reference proteome</keyword>
<evidence type="ECO:0000313" key="3">
    <source>
        <dbReference type="Proteomes" id="UP001500443"/>
    </source>
</evidence>
<gene>
    <name evidence="2" type="ORF">GCM10009802_07130</name>
</gene>
<dbReference type="EMBL" id="BAAAPF010000008">
    <property type="protein sequence ID" value="GAA2110258.1"/>
    <property type="molecule type" value="Genomic_DNA"/>
</dbReference>
<proteinExistence type="predicted"/>
<dbReference type="Proteomes" id="UP001500443">
    <property type="component" value="Unassembled WGS sequence"/>
</dbReference>
<accession>A0ABP5J2N5</accession>
<evidence type="ECO:0000256" key="1">
    <source>
        <dbReference type="SAM" id="MobiDB-lite"/>
    </source>
</evidence>
<reference evidence="3" key="1">
    <citation type="journal article" date="2019" name="Int. J. Syst. Evol. Microbiol.">
        <title>The Global Catalogue of Microorganisms (GCM) 10K type strain sequencing project: providing services to taxonomists for standard genome sequencing and annotation.</title>
        <authorList>
            <consortium name="The Broad Institute Genomics Platform"/>
            <consortium name="The Broad Institute Genome Sequencing Center for Infectious Disease"/>
            <person name="Wu L."/>
            <person name="Ma J."/>
        </authorList>
    </citation>
    <scope>NUCLEOTIDE SEQUENCE [LARGE SCALE GENOMIC DNA]</scope>
    <source>
        <strain evidence="3">JCM 15481</strain>
    </source>
</reference>
<organism evidence="2 3">
    <name type="scientific">Streptomyces synnematoformans</name>
    <dbReference type="NCBI Taxonomy" id="415721"/>
    <lineage>
        <taxon>Bacteria</taxon>
        <taxon>Bacillati</taxon>
        <taxon>Actinomycetota</taxon>
        <taxon>Actinomycetes</taxon>
        <taxon>Kitasatosporales</taxon>
        <taxon>Streptomycetaceae</taxon>
        <taxon>Streptomyces</taxon>
    </lineage>
</organism>
<evidence type="ECO:0000313" key="2">
    <source>
        <dbReference type="EMBL" id="GAA2110258.1"/>
    </source>
</evidence>
<protein>
    <submittedName>
        <fullName evidence="2">ATP/GTP-binding protein</fullName>
    </submittedName>
</protein>
<feature type="region of interest" description="Disordered" evidence="1">
    <location>
        <begin position="55"/>
        <end position="98"/>
    </location>
</feature>
<comment type="caution">
    <text evidence="2">The sequence shown here is derived from an EMBL/GenBank/DDBJ whole genome shotgun (WGS) entry which is preliminary data.</text>
</comment>
<sequence>MLKSRATKCTGSYTVMLFVAGLAVSTDAWPARADGVSDLYGGLTCAPGACEVEARSVKREPGRPGKSGPVSRGGTSKPGSGGEKATGPPTVTSTGWDYELGGVGILPRFDGGKAEKPARGGRQRVPVETVVQRAVERLELPEPVIRTSPDEDLAQVVHVPTWLWVEHSTWGPVSTSAAVEGVKVRATARPRWAVWSMGEGGRVVCRGPGTPYSEVYSPRASSPDCGYTYRRASVSGPDRAYTVSVRVTWDVHWQGAGEAGVVPGLVMGSRRDLVVDEVQSVVVR</sequence>